<protein>
    <submittedName>
        <fullName evidence="1">Uncharacterized protein</fullName>
    </submittedName>
</protein>
<dbReference type="AlphaFoldDB" id="A0A2A6CTT3"/>
<evidence type="ECO:0000313" key="2">
    <source>
        <dbReference type="Proteomes" id="UP000005239"/>
    </source>
</evidence>
<keyword evidence="2" id="KW-1185">Reference proteome</keyword>
<reference evidence="1" key="2">
    <citation type="submission" date="2022-06" db="UniProtKB">
        <authorList>
            <consortium name="EnsemblMetazoa"/>
        </authorList>
    </citation>
    <scope>IDENTIFICATION</scope>
    <source>
        <strain evidence="1">PS312</strain>
    </source>
</reference>
<dbReference type="Proteomes" id="UP000005239">
    <property type="component" value="Unassembled WGS sequence"/>
</dbReference>
<reference evidence="2" key="1">
    <citation type="journal article" date="2008" name="Nat. Genet.">
        <title>The Pristionchus pacificus genome provides a unique perspective on nematode lifestyle and parasitism.</title>
        <authorList>
            <person name="Dieterich C."/>
            <person name="Clifton S.W."/>
            <person name="Schuster L.N."/>
            <person name="Chinwalla A."/>
            <person name="Delehaunty K."/>
            <person name="Dinkelacker I."/>
            <person name="Fulton L."/>
            <person name="Fulton R."/>
            <person name="Godfrey J."/>
            <person name="Minx P."/>
            <person name="Mitreva M."/>
            <person name="Roeseler W."/>
            <person name="Tian H."/>
            <person name="Witte H."/>
            <person name="Yang S.P."/>
            <person name="Wilson R.K."/>
            <person name="Sommer R.J."/>
        </authorList>
    </citation>
    <scope>NUCLEOTIDE SEQUENCE [LARGE SCALE GENOMIC DNA]</scope>
    <source>
        <strain evidence="2">PS312</strain>
    </source>
</reference>
<evidence type="ECO:0000313" key="1">
    <source>
        <dbReference type="EnsemblMetazoa" id="PPA39714.1"/>
    </source>
</evidence>
<gene>
    <name evidence="1" type="primary">WBGene00278083</name>
</gene>
<sequence>CLVNSDRFCLLTGFCAIPKFIDATEIARSIYFLMNENSSEDLANPPLIDTLFLSEDFLLLITAQVCSQLVTTLSHQEIHVRLRAAQSLSMLARSEFASDEMKKHQDAIINALKTE</sequence>
<accession>A0A8R1USX5</accession>
<organism evidence="1 2">
    <name type="scientific">Pristionchus pacificus</name>
    <name type="common">Parasitic nematode worm</name>
    <dbReference type="NCBI Taxonomy" id="54126"/>
    <lineage>
        <taxon>Eukaryota</taxon>
        <taxon>Metazoa</taxon>
        <taxon>Ecdysozoa</taxon>
        <taxon>Nematoda</taxon>
        <taxon>Chromadorea</taxon>
        <taxon>Rhabditida</taxon>
        <taxon>Rhabditina</taxon>
        <taxon>Diplogasteromorpha</taxon>
        <taxon>Diplogasteroidea</taxon>
        <taxon>Neodiplogasteridae</taxon>
        <taxon>Pristionchus</taxon>
    </lineage>
</organism>
<proteinExistence type="predicted"/>
<dbReference type="EnsemblMetazoa" id="PPA39714.1">
    <property type="protein sequence ID" value="PPA39714.1"/>
    <property type="gene ID" value="WBGene00278083"/>
</dbReference>
<accession>A0A2A6CTT3</accession>
<name>A0A2A6CTT3_PRIPA</name>